<dbReference type="Gramene" id="RZC73585">
    <property type="protein sequence ID" value="RZC73585"/>
    <property type="gene ID" value="C5167_049065"/>
</dbReference>
<organism evidence="1 2">
    <name type="scientific">Papaver somniferum</name>
    <name type="common">Opium poppy</name>
    <dbReference type="NCBI Taxonomy" id="3469"/>
    <lineage>
        <taxon>Eukaryota</taxon>
        <taxon>Viridiplantae</taxon>
        <taxon>Streptophyta</taxon>
        <taxon>Embryophyta</taxon>
        <taxon>Tracheophyta</taxon>
        <taxon>Spermatophyta</taxon>
        <taxon>Magnoliopsida</taxon>
        <taxon>Ranunculales</taxon>
        <taxon>Papaveraceae</taxon>
        <taxon>Papaveroideae</taxon>
        <taxon>Papaver</taxon>
    </lineage>
</organism>
<reference evidence="1 2" key="1">
    <citation type="journal article" date="2018" name="Science">
        <title>The opium poppy genome and morphinan production.</title>
        <authorList>
            <person name="Guo L."/>
            <person name="Winzer T."/>
            <person name="Yang X."/>
            <person name="Li Y."/>
            <person name="Ning Z."/>
            <person name="He Z."/>
            <person name="Teodor R."/>
            <person name="Lu Y."/>
            <person name="Bowser T.A."/>
            <person name="Graham I.A."/>
            <person name="Ye K."/>
        </authorList>
    </citation>
    <scope>NUCLEOTIDE SEQUENCE [LARGE SCALE GENOMIC DNA]</scope>
    <source>
        <strain evidence="2">cv. HN1</strain>
        <tissue evidence="1">Leaves</tissue>
    </source>
</reference>
<dbReference type="EMBL" id="CM010722">
    <property type="protein sequence ID" value="RZC73585.1"/>
    <property type="molecule type" value="Genomic_DNA"/>
</dbReference>
<proteinExistence type="predicted"/>
<keyword evidence="2" id="KW-1185">Reference proteome</keyword>
<gene>
    <name evidence="1" type="ORF">C5167_049065</name>
</gene>
<sequence length="329" mass="37193">MNLTLQEVDFREAVCDLRYKFHSCWCSLQTEKCWVGVVAAMESVLQLCNRMQLNQEALVLAVACAAVKESEAKCANGKGLVVVVKLKWENKVEFKWVQIVKEMVLVLLAVTELVVPAGDVVSASFEMQLQVETSLGSERARDSKFEKVQWKCSFGFAAEIKETSFVRERGIRSTDVTLFLILQPHVLQGCARAGKCWFQVTIWMQLIYCSRCIALPDWIPWNLEMIGLKSAVLAICHVTYPVVLCNLCGSSMAEWKGLEWVDAQWDFHVDEQMQVPNFYYNVDVHGKMTLNHMATAEGISGFGRFTKETVSIKEDHSPRIHLTSPSSNP</sequence>
<accession>A0A4Y7KNX5</accession>
<name>A0A4Y7KNX5_PAPSO</name>
<dbReference type="Proteomes" id="UP000316621">
    <property type="component" value="Chromosome 8"/>
</dbReference>
<evidence type="ECO:0000313" key="2">
    <source>
        <dbReference type="Proteomes" id="UP000316621"/>
    </source>
</evidence>
<protein>
    <submittedName>
        <fullName evidence="1">Uncharacterized protein</fullName>
    </submittedName>
</protein>
<dbReference type="AlphaFoldDB" id="A0A4Y7KNX5"/>
<evidence type="ECO:0000313" key="1">
    <source>
        <dbReference type="EMBL" id="RZC73585.1"/>
    </source>
</evidence>